<dbReference type="Gene3D" id="2.60.40.10">
    <property type="entry name" value="Immunoglobulins"/>
    <property type="match status" value="2"/>
</dbReference>
<name>A0ABT5D3Q8_9BACT</name>
<feature type="domain" description="PKD" evidence="1">
    <location>
        <begin position="78"/>
        <end position="165"/>
    </location>
</feature>
<evidence type="ECO:0000259" key="1">
    <source>
        <dbReference type="PROSITE" id="PS50093"/>
    </source>
</evidence>
<dbReference type="InterPro" id="IPR013783">
    <property type="entry name" value="Ig-like_fold"/>
</dbReference>
<gene>
    <name evidence="2" type="ORF">POL68_00085</name>
</gene>
<dbReference type="InterPro" id="IPR022409">
    <property type="entry name" value="PKD/Chitinase_dom"/>
</dbReference>
<sequence>MELAKTGGQWGGVLGQLPAGTDRTFSVQAFKADGTALYGGEVTGVTITAGQTTVVSLTLQEINPPPPFDNAAPCITSLVANPSSIEPGGVVTLQATAKDVNAGDVLTFSWTAGVGTFGSATSLSTTWTAPQSTGPVTLTLTVTDSKGASATVSLTITVRAGRGSAAVNVSLNSWPQVSGVTASPTAVEVGSSTVVHASAGDSDGDGLSYLWTASCAGTWQNANGADASFTPSAQPPGDTCANCALTVKVEDGRGGHTTGTLAICVGNKPTARFPPEIVETFQSATTVAAGGTVSIRVKAEDPQGSALSFSWTASGGVLSTPSHTAQTSQVVWTAPACDPTNVVPKIVVNVTNALGLSVETSFSVSSGSSCSDKWTPTGSMSSPRSSHAAEVLLSGKVLVECLTSFWT</sequence>
<accession>A0ABT5D3Q8</accession>
<dbReference type="PROSITE" id="PS50093">
    <property type="entry name" value="PKD"/>
    <property type="match status" value="1"/>
</dbReference>
<evidence type="ECO:0000313" key="2">
    <source>
        <dbReference type="EMBL" id="MDC0706862.1"/>
    </source>
</evidence>
<dbReference type="EMBL" id="JAQNDM010000001">
    <property type="protein sequence ID" value="MDC0706862.1"/>
    <property type="molecule type" value="Genomic_DNA"/>
</dbReference>
<dbReference type="InterPro" id="IPR000601">
    <property type="entry name" value="PKD_dom"/>
</dbReference>
<dbReference type="InterPro" id="IPR035986">
    <property type="entry name" value="PKD_dom_sf"/>
</dbReference>
<reference evidence="2 3" key="1">
    <citation type="submission" date="2022-11" db="EMBL/GenBank/DDBJ databases">
        <title>Minimal conservation of predation-associated metabolite biosynthetic gene clusters underscores biosynthetic potential of Myxococcota including descriptions for ten novel species: Archangium lansinium sp. nov., Myxococcus landrumus sp. nov., Nannocystis bai.</title>
        <authorList>
            <person name="Ahearne A."/>
            <person name="Stevens C."/>
            <person name="Dowd S."/>
        </authorList>
    </citation>
    <scope>NUCLEOTIDE SEQUENCE [LARGE SCALE GENOMIC DNA]</scope>
    <source>
        <strain evidence="2 3">NCWAL01</strain>
    </source>
</reference>
<dbReference type="SUPFAM" id="SSF49299">
    <property type="entry name" value="PKD domain"/>
    <property type="match status" value="1"/>
</dbReference>
<dbReference type="Pfam" id="PF18911">
    <property type="entry name" value="PKD_4"/>
    <property type="match status" value="1"/>
</dbReference>
<protein>
    <submittedName>
        <fullName evidence="2">PKD domain-containing protein</fullName>
    </submittedName>
</protein>
<organism evidence="2 3">
    <name type="scientific">Stigmatella ashevillensis</name>
    <dbReference type="NCBI Taxonomy" id="2995309"/>
    <lineage>
        <taxon>Bacteria</taxon>
        <taxon>Pseudomonadati</taxon>
        <taxon>Myxococcota</taxon>
        <taxon>Myxococcia</taxon>
        <taxon>Myxococcales</taxon>
        <taxon>Cystobacterineae</taxon>
        <taxon>Archangiaceae</taxon>
        <taxon>Stigmatella</taxon>
    </lineage>
</organism>
<proteinExistence type="predicted"/>
<dbReference type="Pfam" id="PF17963">
    <property type="entry name" value="Big_9"/>
    <property type="match status" value="1"/>
</dbReference>
<dbReference type="SMART" id="SM00089">
    <property type="entry name" value="PKD"/>
    <property type="match status" value="2"/>
</dbReference>
<dbReference type="Proteomes" id="UP001221838">
    <property type="component" value="Unassembled WGS sequence"/>
</dbReference>
<dbReference type="CDD" id="cd00146">
    <property type="entry name" value="PKD"/>
    <property type="match status" value="1"/>
</dbReference>
<dbReference type="RefSeq" id="WP_272133920.1">
    <property type="nucleotide sequence ID" value="NZ_JAQNDM010000001.1"/>
</dbReference>
<comment type="caution">
    <text evidence="2">The sequence shown here is derived from an EMBL/GenBank/DDBJ whole genome shotgun (WGS) entry which is preliminary data.</text>
</comment>
<evidence type="ECO:0000313" key="3">
    <source>
        <dbReference type="Proteomes" id="UP001221838"/>
    </source>
</evidence>
<keyword evidence="3" id="KW-1185">Reference proteome</keyword>